<evidence type="ECO:0000256" key="3">
    <source>
        <dbReference type="RuleBase" id="RU003707"/>
    </source>
</evidence>
<dbReference type="PANTHER" id="PTHR11941">
    <property type="entry name" value="ENOYL-COA HYDRATASE-RELATED"/>
    <property type="match status" value="1"/>
</dbReference>
<dbReference type="PANTHER" id="PTHR11941:SF175">
    <property type="entry name" value="ENOYL-COA HYDRATASE-RELATED"/>
    <property type="match status" value="1"/>
</dbReference>
<evidence type="ECO:0000256" key="1">
    <source>
        <dbReference type="ARBA" id="ARBA00005254"/>
    </source>
</evidence>
<gene>
    <name evidence="4" type="ORF">DSCOOX_55280</name>
</gene>
<dbReference type="RefSeq" id="WP_155313106.1">
    <property type="nucleotide sequence ID" value="NZ_AP021879.1"/>
</dbReference>
<dbReference type="Proteomes" id="UP000422108">
    <property type="component" value="Chromosome"/>
</dbReference>
<dbReference type="Gene3D" id="3.90.226.10">
    <property type="entry name" value="2-enoyl-CoA Hydratase, Chain A, domain 1"/>
    <property type="match status" value="1"/>
</dbReference>
<name>A0A5K8AIG2_9BACT</name>
<dbReference type="Pfam" id="PF00378">
    <property type="entry name" value="ECH_1"/>
    <property type="match status" value="1"/>
</dbReference>
<comment type="similarity">
    <text evidence="1 3">Belongs to the enoyl-CoA hydratase/isomerase family.</text>
</comment>
<evidence type="ECO:0000313" key="4">
    <source>
        <dbReference type="EMBL" id="BBO92348.1"/>
    </source>
</evidence>
<dbReference type="InterPro" id="IPR001753">
    <property type="entry name" value="Enoyl-CoA_hydra/iso"/>
</dbReference>
<accession>A0A5K8AIG2</accession>
<dbReference type="InterPro" id="IPR029045">
    <property type="entry name" value="ClpP/crotonase-like_dom_sf"/>
</dbReference>
<dbReference type="InterPro" id="IPR018376">
    <property type="entry name" value="Enoyl-CoA_hyd/isom_CS"/>
</dbReference>
<evidence type="ECO:0000256" key="2">
    <source>
        <dbReference type="ARBA" id="ARBA00023239"/>
    </source>
</evidence>
<dbReference type="GO" id="GO:0006635">
    <property type="term" value="P:fatty acid beta-oxidation"/>
    <property type="evidence" value="ECO:0007669"/>
    <property type="project" value="TreeGrafter"/>
</dbReference>
<dbReference type="CDD" id="cd06558">
    <property type="entry name" value="crotonase-like"/>
    <property type="match status" value="1"/>
</dbReference>
<dbReference type="SUPFAM" id="SSF52096">
    <property type="entry name" value="ClpP/crotonase"/>
    <property type="match status" value="1"/>
</dbReference>
<sequence>MQPEIKDKIALIRIDHPPANAWNLTTMQAFGRAVEQVKTDSAVRVLIITGAGEKFFSAGFDVSDAANTEAISNIGRDLWQQIDRFPKPTIAAINGYALGGGLELALACHFRLLADNPKLKLGLTELNLGIIPGWGGTQRLPWLVGRAKALEMILFSQTLDGREAFDCGLVDRLVPPDRLLDDAMAMAQRLAERPPVAVRCVLEAFSTGIYEGLDQGLLSEAEGATIVRQTEDRKEGFAAFKEKRKPQFSGK</sequence>
<protein>
    <recommendedName>
        <fullName evidence="6">Enoyl-CoA hydratase</fullName>
    </recommendedName>
</protein>
<organism evidence="4 5">
    <name type="scientific">Desulfosarcina ovata subsp. ovata</name>
    <dbReference type="NCBI Taxonomy" id="2752305"/>
    <lineage>
        <taxon>Bacteria</taxon>
        <taxon>Pseudomonadati</taxon>
        <taxon>Thermodesulfobacteriota</taxon>
        <taxon>Desulfobacteria</taxon>
        <taxon>Desulfobacterales</taxon>
        <taxon>Desulfosarcinaceae</taxon>
        <taxon>Desulfosarcina</taxon>
    </lineage>
</organism>
<evidence type="ECO:0000313" key="5">
    <source>
        <dbReference type="Proteomes" id="UP000422108"/>
    </source>
</evidence>
<evidence type="ECO:0008006" key="6">
    <source>
        <dbReference type="Google" id="ProtNLM"/>
    </source>
</evidence>
<dbReference type="EMBL" id="AP021879">
    <property type="protein sequence ID" value="BBO92348.1"/>
    <property type="molecule type" value="Genomic_DNA"/>
</dbReference>
<proteinExistence type="inferred from homology"/>
<reference evidence="4 5" key="1">
    <citation type="submission" date="2019-11" db="EMBL/GenBank/DDBJ databases">
        <title>Comparative genomics of hydrocarbon-degrading Desulfosarcina strains.</title>
        <authorList>
            <person name="Watanabe M."/>
            <person name="Kojima H."/>
            <person name="Fukui M."/>
        </authorList>
    </citation>
    <scope>NUCLEOTIDE SEQUENCE [LARGE SCALE GENOMIC DNA]</scope>
    <source>
        <strain evidence="5">oXyS1</strain>
    </source>
</reference>
<keyword evidence="5" id="KW-1185">Reference proteome</keyword>
<dbReference type="PROSITE" id="PS00166">
    <property type="entry name" value="ENOYL_COA_HYDRATASE"/>
    <property type="match status" value="1"/>
</dbReference>
<keyword evidence="2" id="KW-0456">Lyase</keyword>
<dbReference type="AlphaFoldDB" id="A0A5K8AIG2"/>
<dbReference type="GO" id="GO:0016829">
    <property type="term" value="F:lyase activity"/>
    <property type="evidence" value="ECO:0007669"/>
    <property type="project" value="UniProtKB-KW"/>
</dbReference>
<dbReference type="FunFam" id="3.90.226.10:FF:000009">
    <property type="entry name" value="Carnitinyl-CoA dehydratase"/>
    <property type="match status" value="1"/>
</dbReference>